<proteinExistence type="inferred from homology"/>
<evidence type="ECO:0000259" key="12">
    <source>
        <dbReference type="Pfam" id="PF00890"/>
    </source>
</evidence>
<sequence>MKSRVVVVGAGGAGLVAALNAHQNGAEVVLVTKEYPTRSQTCMAQGGINAVLNETDGDSVELHIQNTLKSANALADESAVSYMCQEAPKAVAWLDSIGVPFSRTPNSKIAQRKLGGAYGARACYAQDYTGLKILHTLYDRCLAEGIEILNERYLLELLTEPEQSGKKYIRGVSLLNKRSGEVEILEASSVILATGGYSRVYNTYSTNSLSSTGDGIAAALRAGARVSDMEFVQFHPTALKGSSILISESARGAGGHLLNSKGERFVDELLPRDEVSKAIHDEIAKGENIYLDIRHLGVEFIEKELPQEAKLAKLYENVDPADDLIPIKPAAHYTMGGIEVDSNSSTSIEGLFAAGECANHRVHGANRLGGNSLLEIVVFGKEAGINAAKYAKNATKDEAILEAKELSENEIAEIKRYANEISFYEKQAILGEIFYKNVGIKRDKGALQEALKEVQEMKSSLPKMGVSDKTKEYNTNLIEFLEFKNMLTVAETILLSAISRQESRGAHFRVDFPATDKKFRAHTIVDAEGVVSYEN</sequence>
<dbReference type="PIRSF" id="PIRSF000171">
    <property type="entry name" value="SDHA_APRA_LASPO"/>
    <property type="match status" value="1"/>
</dbReference>
<organism evidence="14 15">
    <name type="scientific">Sulfurimonas crateris</name>
    <dbReference type="NCBI Taxonomy" id="2574727"/>
    <lineage>
        <taxon>Bacteria</taxon>
        <taxon>Pseudomonadati</taxon>
        <taxon>Campylobacterota</taxon>
        <taxon>Epsilonproteobacteria</taxon>
        <taxon>Campylobacterales</taxon>
        <taxon>Sulfurimonadaceae</taxon>
        <taxon>Sulfurimonas</taxon>
    </lineage>
</organism>
<dbReference type="InterPro" id="IPR036188">
    <property type="entry name" value="FAD/NAD-bd_sf"/>
</dbReference>
<dbReference type="FunFam" id="3.90.700.10:FF:000005">
    <property type="entry name" value="Succinate dehydrogenase flavoprotein subunit"/>
    <property type="match status" value="1"/>
</dbReference>
<keyword evidence="15" id="KW-1185">Reference proteome</keyword>
<dbReference type="EMBL" id="SZPX01000001">
    <property type="protein sequence ID" value="TKI70892.1"/>
    <property type="molecule type" value="Genomic_DNA"/>
</dbReference>
<dbReference type="InterPro" id="IPR003953">
    <property type="entry name" value="FAD-dep_OxRdtase_2_FAD-bd"/>
</dbReference>
<comment type="cofactor">
    <cofactor evidence="1">
        <name>FAD</name>
        <dbReference type="ChEBI" id="CHEBI:57692"/>
    </cofactor>
</comment>
<feature type="domain" description="FAD-dependent oxidoreductase 2 FAD-binding" evidence="12">
    <location>
        <begin position="5"/>
        <end position="373"/>
    </location>
</feature>
<evidence type="ECO:0000256" key="4">
    <source>
        <dbReference type="ARBA" id="ARBA00022448"/>
    </source>
</evidence>
<dbReference type="OrthoDB" id="9806724at2"/>
<dbReference type="GO" id="GO:0009061">
    <property type="term" value="P:anaerobic respiration"/>
    <property type="evidence" value="ECO:0007669"/>
    <property type="project" value="TreeGrafter"/>
</dbReference>
<dbReference type="Proteomes" id="UP000309561">
    <property type="component" value="Unassembled WGS sequence"/>
</dbReference>
<keyword evidence="6" id="KW-0274">FAD</keyword>
<dbReference type="Gene3D" id="3.50.50.60">
    <property type="entry name" value="FAD/NAD(P)-binding domain"/>
    <property type="match status" value="1"/>
</dbReference>
<dbReference type="PRINTS" id="PR00411">
    <property type="entry name" value="PNDRDTASEI"/>
</dbReference>
<evidence type="ECO:0000256" key="1">
    <source>
        <dbReference type="ARBA" id="ARBA00001974"/>
    </source>
</evidence>
<dbReference type="InterPro" id="IPR027477">
    <property type="entry name" value="Succ_DH/fumarate_Rdtase_cat_sf"/>
</dbReference>
<evidence type="ECO:0000313" key="14">
    <source>
        <dbReference type="EMBL" id="TKI70892.1"/>
    </source>
</evidence>
<dbReference type="InterPro" id="IPR037099">
    <property type="entry name" value="Fum_R/Succ_DH_flav-like_C_sf"/>
</dbReference>
<dbReference type="PANTHER" id="PTHR11632">
    <property type="entry name" value="SUCCINATE DEHYDROGENASE 2 FLAVOPROTEIN SUBUNIT"/>
    <property type="match status" value="1"/>
</dbReference>
<dbReference type="RefSeq" id="WP_137011181.1">
    <property type="nucleotide sequence ID" value="NZ_SZPX01000001.1"/>
</dbReference>
<evidence type="ECO:0000259" key="13">
    <source>
        <dbReference type="Pfam" id="PF02910"/>
    </source>
</evidence>
<name>A0A4U2ZB62_9BACT</name>
<evidence type="ECO:0000256" key="7">
    <source>
        <dbReference type="ARBA" id="ARBA00022982"/>
    </source>
</evidence>
<dbReference type="AlphaFoldDB" id="A0A4U2ZB62"/>
<dbReference type="SUPFAM" id="SSF46977">
    <property type="entry name" value="Succinate dehydrogenase/fumarate reductase flavoprotein C-terminal domain"/>
    <property type="match status" value="1"/>
</dbReference>
<keyword evidence="5" id="KW-0285">Flavoprotein</keyword>
<feature type="domain" description="Fumarate reductase/succinate dehydrogenase flavoprotein-like C-terminal" evidence="13">
    <location>
        <begin position="430"/>
        <end position="526"/>
    </location>
</feature>
<dbReference type="GO" id="GO:0000104">
    <property type="term" value="F:succinate dehydrogenase activity"/>
    <property type="evidence" value="ECO:0007669"/>
    <property type="project" value="TreeGrafter"/>
</dbReference>
<evidence type="ECO:0000313" key="15">
    <source>
        <dbReference type="Proteomes" id="UP000309561"/>
    </source>
</evidence>
<dbReference type="SUPFAM" id="SSF51905">
    <property type="entry name" value="FAD/NAD(P)-binding domain"/>
    <property type="match status" value="1"/>
</dbReference>
<feature type="coiled-coil region" evidence="11">
    <location>
        <begin position="400"/>
        <end position="427"/>
    </location>
</feature>
<evidence type="ECO:0000256" key="6">
    <source>
        <dbReference type="ARBA" id="ARBA00022827"/>
    </source>
</evidence>
<reference evidence="14 15" key="1">
    <citation type="submission" date="2019-04" db="EMBL/GenBank/DDBJ databases">
        <title>Sulfurimonas crateris sp. nov. a facultative anaerobic sulfur-oxidizing chemolithautotrophic bacterium isolated from a terrestrial mud vulcano.</title>
        <authorList>
            <person name="Ratnikova N.M."/>
            <person name="Slobodkin A.I."/>
            <person name="Merkel A.Y."/>
            <person name="Novikov A."/>
            <person name="Bonch-Osmolovskaya E.A."/>
            <person name="Slobodkina G.B."/>
        </authorList>
    </citation>
    <scope>NUCLEOTIDE SEQUENCE [LARGE SCALE GENOMIC DNA]</scope>
    <source>
        <strain evidence="14 15">SN118</strain>
    </source>
</reference>
<keyword evidence="9" id="KW-0472">Membrane</keyword>
<feature type="active site" description="Proton acceptor" evidence="10">
    <location>
        <position position="272"/>
    </location>
</feature>
<dbReference type="InterPro" id="IPR014006">
    <property type="entry name" value="Succ_Dhase_FrdA_Gneg"/>
</dbReference>
<dbReference type="Gene3D" id="1.20.58.100">
    <property type="entry name" value="Fumarate reductase/succinate dehydrogenase flavoprotein-like, C-terminal domain"/>
    <property type="match status" value="1"/>
</dbReference>
<dbReference type="GO" id="GO:0005886">
    <property type="term" value="C:plasma membrane"/>
    <property type="evidence" value="ECO:0007669"/>
    <property type="project" value="UniProtKB-SubCell"/>
</dbReference>
<dbReference type="Gene3D" id="3.90.700.10">
    <property type="entry name" value="Succinate dehydrogenase/fumarate reductase flavoprotein, catalytic domain"/>
    <property type="match status" value="1"/>
</dbReference>
<dbReference type="Pfam" id="PF00890">
    <property type="entry name" value="FAD_binding_2"/>
    <property type="match status" value="1"/>
</dbReference>
<comment type="caution">
    <text evidence="14">The sequence shown here is derived from an EMBL/GenBank/DDBJ whole genome shotgun (WGS) entry which is preliminary data.</text>
</comment>
<evidence type="ECO:0000256" key="2">
    <source>
        <dbReference type="ARBA" id="ARBA00004202"/>
    </source>
</evidence>
<keyword evidence="8" id="KW-0560">Oxidoreductase</keyword>
<evidence type="ECO:0000256" key="11">
    <source>
        <dbReference type="SAM" id="Coils"/>
    </source>
</evidence>
<accession>A0A4U2ZB62</accession>
<dbReference type="SUPFAM" id="SSF56425">
    <property type="entry name" value="Succinate dehydrogenase/fumarate reductase flavoprotein, catalytic domain"/>
    <property type="match status" value="1"/>
</dbReference>
<keyword evidence="7" id="KW-0249">Electron transport</keyword>
<dbReference type="InterPro" id="IPR030664">
    <property type="entry name" value="SdhA/FrdA/AprA"/>
</dbReference>
<dbReference type="Pfam" id="PF02910">
    <property type="entry name" value="Succ_DH_flav_C"/>
    <property type="match status" value="1"/>
</dbReference>
<evidence type="ECO:0000256" key="10">
    <source>
        <dbReference type="PIRSR" id="PIRSR000171-1"/>
    </source>
</evidence>
<gene>
    <name evidence="14" type="ORF">FCU45_00430</name>
</gene>
<evidence type="ECO:0000256" key="5">
    <source>
        <dbReference type="ARBA" id="ARBA00022630"/>
    </source>
</evidence>
<keyword evidence="11" id="KW-0175">Coiled coil</keyword>
<dbReference type="GO" id="GO:0050660">
    <property type="term" value="F:flavin adenine dinucleotide binding"/>
    <property type="evidence" value="ECO:0007669"/>
    <property type="project" value="InterPro"/>
</dbReference>
<evidence type="ECO:0000256" key="9">
    <source>
        <dbReference type="ARBA" id="ARBA00023136"/>
    </source>
</evidence>
<dbReference type="PANTHER" id="PTHR11632:SF51">
    <property type="entry name" value="SUCCINATE DEHYDROGENASE [UBIQUINONE] FLAVOPROTEIN SUBUNIT, MITOCHONDRIAL"/>
    <property type="match status" value="1"/>
</dbReference>
<dbReference type="GO" id="GO:0022900">
    <property type="term" value="P:electron transport chain"/>
    <property type="evidence" value="ECO:0007669"/>
    <property type="project" value="InterPro"/>
</dbReference>
<dbReference type="InterPro" id="IPR015939">
    <property type="entry name" value="Fum_Rdtase/Succ_DH_flav-like_C"/>
</dbReference>
<dbReference type="PRINTS" id="PR00368">
    <property type="entry name" value="FADPNR"/>
</dbReference>
<comment type="subcellular location">
    <subcellularLocation>
        <location evidence="2">Cell membrane</location>
        <topology evidence="2">Peripheral membrane protein</topology>
    </subcellularLocation>
</comment>
<comment type="similarity">
    <text evidence="3">Belongs to the FAD-dependent oxidoreductase 2 family. FRD/SDH subfamily.</text>
</comment>
<evidence type="ECO:0000256" key="3">
    <source>
        <dbReference type="ARBA" id="ARBA00008040"/>
    </source>
</evidence>
<protein>
    <submittedName>
        <fullName evidence="14">FAD-dependent oxidoreductase</fullName>
    </submittedName>
</protein>
<dbReference type="GO" id="GO:0009055">
    <property type="term" value="F:electron transfer activity"/>
    <property type="evidence" value="ECO:0007669"/>
    <property type="project" value="TreeGrafter"/>
</dbReference>
<evidence type="ECO:0000256" key="8">
    <source>
        <dbReference type="ARBA" id="ARBA00023002"/>
    </source>
</evidence>
<keyword evidence="4" id="KW-0813">Transport</keyword>
<dbReference type="NCBIfam" id="TIGR01812">
    <property type="entry name" value="sdhA_frdA_Gneg"/>
    <property type="match status" value="1"/>
</dbReference>